<evidence type="ECO:0000313" key="1">
    <source>
        <dbReference type="EMBL" id="OGY47212.1"/>
    </source>
</evidence>
<evidence type="ECO:0008006" key="3">
    <source>
        <dbReference type="Google" id="ProtNLM"/>
    </source>
</evidence>
<evidence type="ECO:0000313" key="2">
    <source>
        <dbReference type="Proteomes" id="UP000178747"/>
    </source>
</evidence>
<dbReference type="EMBL" id="MHIH01000047">
    <property type="protein sequence ID" value="OGY47212.1"/>
    <property type="molecule type" value="Genomic_DNA"/>
</dbReference>
<dbReference type="GO" id="GO:0015774">
    <property type="term" value="P:polysaccharide transport"/>
    <property type="evidence" value="ECO:0007669"/>
    <property type="project" value="InterPro"/>
</dbReference>
<dbReference type="InterPro" id="IPR007833">
    <property type="entry name" value="Capsule_polysaccharide_synth"/>
</dbReference>
<protein>
    <recommendedName>
        <fullName evidence="3">Capsule polysaccharide biosynthesis protein</fullName>
    </recommendedName>
</protein>
<sequence length="477" mass="55600">MRIFLIGWGNVFSELAEVAVELQNRSHEIVYWVRGGDNFPFDKSKFPNTVFHDHFDALAVRSASDVDDSQFPPPSKDMIHRLYDLESTVLTMMHKKYAGLLLYERKRLYYRLIRYWQGVLHKYQPDIIIFDYPPHTVYDFVIYSLAKLFGIKTIMFNFTRIDDRLLVMEDFTVGSELLGLAVKNNYHQKFSLSDLSADIRNYYERQTAAKSYLAPPDIGQLFNKYSSWNLLTLKTKMVTTSLRDLTFLKKGFQYFAKQFKSNLRKEYQDVQAKVDFNRKFIYVPLNYQPESSTSPLGDVFVDQVLMIETLSYCLPPGWCLYVKEHPFQWLPRGLIYFDYRYKGYYREISKINNVYLIPLETDNAMLIASSQAVATVTGTPGWEALLRLKPVLAFGYPWYKDCSGLFNVKDVNSCKEAIIKIESGFKLSQQLLINYLVSFDKSSIRGYVEEYTKEISKLDEKTNMTNILNALLLAIEG</sequence>
<dbReference type="Pfam" id="PF05159">
    <property type="entry name" value="Capsule_synth"/>
    <property type="match status" value="1"/>
</dbReference>
<organism evidence="1 2">
    <name type="scientific">Candidatus Buchananbacteria bacterium RIFCSPHIGHO2_02_FULL_38_8</name>
    <dbReference type="NCBI Taxonomy" id="1797538"/>
    <lineage>
        <taxon>Bacteria</taxon>
        <taxon>Candidatus Buchananiibacteriota</taxon>
    </lineage>
</organism>
<gene>
    <name evidence="1" type="ORF">A3J62_02185</name>
</gene>
<reference evidence="1 2" key="1">
    <citation type="journal article" date="2016" name="Nat. Commun.">
        <title>Thousands of microbial genomes shed light on interconnected biogeochemical processes in an aquifer system.</title>
        <authorList>
            <person name="Anantharaman K."/>
            <person name="Brown C.T."/>
            <person name="Hug L.A."/>
            <person name="Sharon I."/>
            <person name="Castelle C.J."/>
            <person name="Probst A.J."/>
            <person name="Thomas B.C."/>
            <person name="Singh A."/>
            <person name="Wilkins M.J."/>
            <person name="Karaoz U."/>
            <person name="Brodie E.L."/>
            <person name="Williams K.H."/>
            <person name="Hubbard S.S."/>
            <person name="Banfield J.F."/>
        </authorList>
    </citation>
    <scope>NUCLEOTIDE SEQUENCE [LARGE SCALE GENOMIC DNA]</scope>
</reference>
<accession>A0A1G1Y4I9</accession>
<comment type="caution">
    <text evidence="1">The sequence shown here is derived from an EMBL/GenBank/DDBJ whole genome shotgun (WGS) entry which is preliminary data.</text>
</comment>
<name>A0A1G1Y4I9_9BACT</name>
<dbReference type="Proteomes" id="UP000178747">
    <property type="component" value="Unassembled WGS sequence"/>
</dbReference>
<proteinExistence type="predicted"/>
<dbReference type="AlphaFoldDB" id="A0A1G1Y4I9"/>
<dbReference type="GO" id="GO:0000271">
    <property type="term" value="P:polysaccharide biosynthetic process"/>
    <property type="evidence" value="ECO:0007669"/>
    <property type="project" value="InterPro"/>
</dbReference>